<keyword evidence="1" id="KW-1133">Transmembrane helix</keyword>
<name>A0ABP8AY68_9MICO</name>
<organism evidence="2 3">
    <name type="scientific">Gryllotalpicola kribbensis</name>
    <dbReference type="NCBI Taxonomy" id="993084"/>
    <lineage>
        <taxon>Bacteria</taxon>
        <taxon>Bacillati</taxon>
        <taxon>Actinomycetota</taxon>
        <taxon>Actinomycetes</taxon>
        <taxon>Micrococcales</taxon>
        <taxon>Microbacteriaceae</taxon>
        <taxon>Gryllotalpicola</taxon>
    </lineage>
</organism>
<comment type="caution">
    <text evidence="2">The sequence shown here is derived from an EMBL/GenBank/DDBJ whole genome shotgun (WGS) entry which is preliminary data.</text>
</comment>
<proteinExistence type="predicted"/>
<accession>A0ABP8AY68</accession>
<evidence type="ECO:0000256" key="1">
    <source>
        <dbReference type="SAM" id="Phobius"/>
    </source>
</evidence>
<evidence type="ECO:0000313" key="3">
    <source>
        <dbReference type="Proteomes" id="UP001500213"/>
    </source>
</evidence>
<dbReference type="EMBL" id="BAABBX010000016">
    <property type="protein sequence ID" value="GAA4193432.1"/>
    <property type="molecule type" value="Genomic_DNA"/>
</dbReference>
<keyword evidence="3" id="KW-1185">Reference proteome</keyword>
<keyword evidence="1" id="KW-0472">Membrane</keyword>
<dbReference type="RefSeq" id="WP_344777816.1">
    <property type="nucleotide sequence ID" value="NZ_BAABBX010000016.1"/>
</dbReference>
<dbReference type="Proteomes" id="UP001500213">
    <property type="component" value="Unassembled WGS sequence"/>
</dbReference>
<feature type="transmembrane region" description="Helical" evidence="1">
    <location>
        <begin position="15"/>
        <end position="34"/>
    </location>
</feature>
<protein>
    <submittedName>
        <fullName evidence="2">Uncharacterized protein</fullName>
    </submittedName>
</protein>
<reference evidence="3" key="1">
    <citation type="journal article" date="2019" name="Int. J. Syst. Evol. Microbiol.">
        <title>The Global Catalogue of Microorganisms (GCM) 10K type strain sequencing project: providing services to taxonomists for standard genome sequencing and annotation.</title>
        <authorList>
            <consortium name="The Broad Institute Genomics Platform"/>
            <consortium name="The Broad Institute Genome Sequencing Center for Infectious Disease"/>
            <person name="Wu L."/>
            <person name="Ma J."/>
        </authorList>
    </citation>
    <scope>NUCLEOTIDE SEQUENCE [LARGE SCALE GENOMIC DNA]</scope>
    <source>
        <strain evidence="3">JCM 17593</strain>
    </source>
</reference>
<gene>
    <name evidence="2" type="ORF">GCM10022288_27250</name>
</gene>
<evidence type="ECO:0000313" key="2">
    <source>
        <dbReference type="EMBL" id="GAA4193432.1"/>
    </source>
</evidence>
<sequence length="222" mass="23027">MTAPAPPRHPRHTLVAVWAVIGVAVAAVVALLATGRLNANVLPKQADRPPLQSVRCFDADGDPLSGWSATARQAARHARVDPLAICAALYKDHSATAQMDRMSAEQQALGRDCVTFDTSDGEHWTLSGLVVSPQGTYFASGGPAPGRLPGFGTVAQPAPLVSPPPAPTPGTPCTALPTVSWDLTVPPMVACTSDDVTVSVFVRTEARTARAVCAAKHLAVAD</sequence>
<keyword evidence="1" id="KW-0812">Transmembrane</keyword>